<keyword evidence="2" id="KW-0520">NAD</keyword>
<dbReference type="PIRSF" id="PIRSF000124">
    <property type="entry name" value="UDPglc_GDPman_dh"/>
    <property type="match status" value="1"/>
</dbReference>
<dbReference type="PANTHER" id="PTHR43491:SF1">
    <property type="entry name" value="UDP-N-ACETYL-D-MANNOSAMINE DEHYDROGENASE"/>
    <property type="match status" value="1"/>
</dbReference>
<evidence type="ECO:0000256" key="1">
    <source>
        <dbReference type="ARBA" id="ARBA00023002"/>
    </source>
</evidence>
<dbReference type="GO" id="GO:0016628">
    <property type="term" value="F:oxidoreductase activity, acting on the CH-CH group of donors, NAD or NADP as acceptor"/>
    <property type="evidence" value="ECO:0007669"/>
    <property type="project" value="InterPro"/>
</dbReference>
<reference evidence="4" key="1">
    <citation type="submission" date="2018-05" db="EMBL/GenBank/DDBJ databases">
        <authorList>
            <person name="Lanie J.A."/>
            <person name="Ng W.-L."/>
            <person name="Kazmierczak K.M."/>
            <person name="Andrzejewski T.M."/>
            <person name="Davidsen T.M."/>
            <person name="Wayne K.J."/>
            <person name="Tettelin H."/>
            <person name="Glass J.I."/>
            <person name="Rusch D."/>
            <person name="Podicherti R."/>
            <person name="Tsui H.-C.T."/>
            <person name="Winkler M.E."/>
        </authorList>
    </citation>
    <scope>NUCLEOTIDE SEQUENCE</scope>
</reference>
<dbReference type="InterPro" id="IPR036220">
    <property type="entry name" value="UDP-Glc/GDP-Man_DH_C_sf"/>
</dbReference>
<dbReference type="Pfam" id="PF03721">
    <property type="entry name" value="UDPG_MGDP_dh_N"/>
    <property type="match status" value="1"/>
</dbReference>
<dbReference type="InterPro" id="IPR017476">
    <property type="entry name" value="UDP-Glc/GDP-Man"/>
</dbReference>
<dbReference type="SUPFAM" id="SSF52413">
    <property type="entry name" value="UDP-glucose/GDP-mannose dehydrogenase C-terminal domain"/>
    <property type="match status" value="1"/>
</dbReference>
<evidence type="ECO:0000313" key="4">
    <source>
        <dbReference type="EMBL" id="SVA08668.1"/>
    </source>
</evidence>
<dbReference type="AlphaFoldDB" id="A0A381SZD9"/>
<dbReference type="NCBIfam" id="TIGR03026">
    <property type="entry name" value="NDP-sugDHase"/>
    <property type="match status" value="1"/>
</dbReference>
<sequence length="440" mass="48289">MSNNLQSRIESKDAKIGVVGLGYVGLPLAVEFAKAGFSVTGIDIAQERVDQLNRGDNYISDVDSSELNSFVESGRFVATSDYSVVSDLDAVSICVPTPLSKLKDPDVSFIQSALDELVKYIHSGLLVILESTTYPGTTRELILPALTAEGSEVGKDFFLCFSPERIDPGNEEYKIKNTPKVIGGVTETCGKLGKLLYEQITDEVVCVSSPEAAEMVKLLENTFRSVNIGLVNEVAIMCEKLGVDVWEVIDAAATKPFGFMKFNPGPGLGGHCIPVDPHYLAWKMRTLDYRARFIELAGQINTAMPDHVVELVRSGLNDREKAIRGSKVLLIGVAYKKNVDDVRESPSLDVMRLLEDQGAQVDYFDLLVSEIKWNGKKKKGMKTLDRVDLSDFDAVVILTEHSGVDYNRIMESGTLIVDTRNVYDGVVSENLVKLGVSNDF</sequence>
<accession>A0A381SZD9</accession>
<protein>
    <recommendedName>
        <fullName evidence="3">UDP-glucose/GDP-mannose dehydrogenase C-terminal domain-containing protein</fullName>
    </recommendedName>
</protein>
<organism evidence="4">
    <name type="scientific">marine metagenome</name>
    <dbReference type="NCBI Taxonomy" id="408172"/>
    <lineage>
        <taxon>unclassified sequences</taxon>
        <taxon>metagenomes</taxon>
        <taxon>ecological metagenomes</taxon>
    </lineage>
</organism>
<keyword evidence="1" id="KW-0560">Oxidoreductase</keyword>
<proteinExistence type="predicted"/>
<dbReference type="GO" id="GO:0016616">
    <property type="term" value="F:oxidoreductase activity, acting on the CH-OH group of donors, NAD or NADP as acceptor"/>
    <property type="evidence" value="ECO:0007669"/>
    <property type="project" value="InterPro"/>
</dbReference>
<dbReference type="Gene3D" id="3.40.50.720">
    <property type="entry name" value="NAD(P)-binding Rossmann-like Domain"/>
    <property type="match status" value="2"/>
</dbReference>
<dbReference type="SUPFAM" id="SSF51735">
    <property type="entry name" value="NAD(P)-binding Rossmann-fold domains"/>
    <property type="match status" value="1"/>
</dbReference>
<dbReference type="InterPro" id="IPR028359">
    <property type="entry name" value="UDP_ManNAc/GlcNAc_DH"/>
</dbReference>
<dbReference type="InterPro" id="IPR001732">
    <property type="entry name" value="UDP-Glc/GDP-Man_DH_N"/>
</dbReference>
<dbReference type="GO" id="GO:0051287">
    <property type="term" value="F:NAD binding"/>
    <property type="evidence" value="ECO:0007669"/>
    <property type="project" value="InterPro"/>
</dbReference>
<feature type="domain" description="UDP-glucose/GDP-mannose dehydrogenase C-terminal" evidence="3">
    <location>
        <begin position="329"/>
        <end position="425"/>
    </location>
</feature>
<dbReference type="GO" id="GO:0000271">
    <property type="term" value="P:polysaccharide biosynthetic process"/>
    <property type="evidence" value="ECO:0007669"/>
    <property type="project" value="InterPro"/>
</dbReference>
<dbReference type="Pfam" id="PF00984">
    <property type="entry name" value="UDPG_MGDP_dh"/>
    <property type="match status" value="1"/>
</dbReference>
<dbReference type="SUPFAM" id="SSF48179">
    <property type="entry name" value="6-phosphogluconate dehydrogenase C-terminal domain-like"/>
    <property type="match status" value="1"/>
</dbReference>
<dbReference type="EMBL" id="UINC01003715">
    <property type="protein sequence ID" value="SVA08668.1"/>
    <property type="molecule type" value="Genomic_DNA"/>
</dbReference>
<evidence type="ECO:0000259" key="3">
    <source>
        <dbReference type="SMART" id="SM00984"/>
    </source>
</evidence>
<dbReference type="Pfam" id="PF03720">
    <property type="entry name" value="UDPG_MGDP_dh_C"/>
    <property type="match status" value="1"/>
</dbReference>
<dbReference type="PANTHER" id="PTHR43491">
    <property type="entry name" value="UDP-N-ACETYL-D-MANNOSAMINE DEHYDROGENASE"/>
    <property type="match status" value="1"/>
</dbReference>
<dbReference type="PIRSF" id="PIRSF500136">
    <property type="entry name" value="UDP_ManNAc_DH"/>
    <property type="match status" value="1"/>
</dbReference>
<dbReference type="SMART" id="SM00984">
    <property type="entry name" value="UDPG_MGDP_dh_C"/>
    <property type="match status" value="1"/>
</dbReference>
<dbReference type="InterPro" id="IPR008927">
    <property type="entry name" value="6-PGluconate_DH-like_C_sf"/>
</dbReference>
<gene>
    <name evidence="4" type="ORF">METZ01_LOCUS61522</name>
</gene>
<name>A0A381SZD9_9ZZZZ</name>
<dbReference type="InterPro" id="IPR014026">
    <property type="entry name" value="UDP-Glc/GDP-Man_DH_dimer"/>
</dbReference>
<dbReference type="InterPro" id="IPR036291">
    <property type="entry name" value="NAD(P)-bd_dom_sf"/>
</dbReference>
<evidence type="ECO:0000256" key="2">
    <source>
        <dbReference type="ARBA" id="ARBA00023027"/>
    </source>
</evidence>
<dbReference type="InterPro" id="IPR014027">
    <property type="entry name" value="UDP-Glc/GDP-Man_DH_C"/>
</dbReference>